<dbReference type="Gene3D" id="3.10.450.100">
    <property type="entry name" value="NTF2-like, domain 1"/>
    <property type="match status" value="1"/>
</dbReference>
<accession>A0ABS1TGM6</accession>
<sequence>MKYKKYLAGGLLLLSLVSFSGCSKAKDPKGSFQEYIGYLQKSDYSSMYKLVSSDTKKSVDEKYFVDRYKNVYGTAKVSKISITPEYPEKLKEDNGKVHFPAEITLETPIGIKKFTYEVNLTKEKQGKSNEWFLNWDEKMLLPELDKGEGVKYEKKLGKRGEITDRNNQGLAVNSEANIIQVVPKEIEADRANTISQLAAILGVGTDEIESKLKGKYETEHPDQAVNIMYVSRNEMDKILKARDTLKGVKTPKANSLIREYPLKEAAAQLTGYVDTINKEELDKYKDQGYDSNDIIGKTGLESFFEKRLRGEVGGTLYTSDDKGNKKDIILEKAPVDGENIKLTIDAKLQNSIYGQLSGNTGTAVAVQPKTGEVLAMVSTPSFNPNTLANEISNKYYLSLENDAGKPLLARFAGNVVPGSTFKPITAAIGLKTGKLDPSKELNITGSEWQKDSSWGTYKIKRVHADDTSVNLLDAFVTSDNIYFARTALDIQKDNFLNGAKEFGIGEKISFPYTMAPSQIGKLDKDVELADSGYGQDKVLMNPLHMAMIYTSFVNDGNILNPILDMKDKADTPKVWKANVFSKDVADTITKDLIQVVERGTGKDAKIPGLNLAGKTGTAEVNKVEQNTKGKENGWFAAYNTDDPKLTVVMMIEDTQDKGGSGYVVPKVKNVIQSYLK</sequence>
<dbReference type="EMBL" id="JAESWC010000023">
    <property type="protein sequence ID" value="MBL4938465.1"/>
    <property type="molecule type" value="Genomic_DNA"/>
</dbReference>
<feature type="domain" description="Penicillin-binding protein dimerisation" evidence="6">
    <location>
        <begin position="157"/>
        <end position="325"/>
    </location>
</feature>
<feature type="domain" description="Penicillin-binding protein transpeptidase" evidence="5">
    <location>
        <begin position="361"/>
        <end position="671"/>
    </location>
</feature>
<comment type="similarity">
    <text evidence="2">Belongs to the transpeptidase family.</text>
</comment>
<protein>
    <submittedName>
        <fullName evidence="8">Penicillin-binding transpeptidase domain-containing protein</fullName>
    </submittedName>
</protein>
<evidence type="ECO:0000259" key="5">
    <source>
        <dbReference type="Pfam" id="PF00905"/>
    </source>
</evidence>
<keyword evidence="9" id="KW-1185">Reference proteome</keyword>
<dbReference type="InterPro" id="IPR036138">
    <property type="entry name" value="PBP_dimer_sf"/>
</dbReference>
<dbReference type="InterPro" id="IPR007887">
    <property type="entry name" value="MecA_N"/>
</dbReference>
<dbReference type="PROSITE" id="PS51257">
    <property type="entry name" value="PROKAR_LIPOPROTEIN"/>
    <property type="match status" value="1"/>
</dbReference>
<name>A0ABS1TGM6_9CLOT</name>
<dbReference type="RefSeq" id="WP_202751204.1">
    <property type="nucleotide sequence ID" value="NZ_JAESWC010000023.1"/>
</dbReference>
<gene>
    <name evidence="8" type="ORF">JK636_22435</name>
</gene>
<dbReference type="Gene3D" id="3.30.1390.30">
    <property type="entry name" value="Penicillin-binding protein 2a, domain 3"/>
    <property type="match status" value="1"/>
</dbReference>
<dbReference type="InterPro" id="IPR012338">
    <property type="entry name" value="Beta-lactam/transpept-like"/>
</dbReference>
<dbReference type="Gene3D" id="3.90.1310.10">
    <property type="entry name" value="Penicillin-binding protein 2a (Domain 2)"/>
    <property type="match status" value="1"/>
</dbReference>
<dbReference type="Proteomes" id="UP000632377">
    <property type="component" value="Unassembled WGS sequence"/>
</dbReference>
<feature type="domain" description="NTF2-like N-terminal transpeptidase" evidence="7">
    <location>
        <begin position="28"/>
        <end position="147"/>
    </location>
</feature>
<dbReference type="Pfam" id="PF03717">
    <property type="entry name" value="PBP_dimer"/>
    <property type="match status" value="1"/>
</dbReference>
<evidence type="ECO:0000313" key="9">
    <source>
        <dbReference type="Proteomes" id="UP000632377"/>
    </source>
</evidence>
<evidence type="ECO:0000256" key="4">
    <source>
        <dbReference type="SAM" id="SignalP"/>
    </source>
</evidence>
<comment type="caution">
    <text evidence="8">The sequence shown here is derived from an EMBL/GenBank/DDBJ whole genome shotgun (WGS) entry which is preliminary data.</text>
</comment>
<evidence type="ECO:0000259" key="7">
    <source>
        <dbReference type="Pfam" id="PF05223"/>
    </source>
</evidence>
<evidence type="ECO:0000256" key="1">
    <source>
        <dbReference type="ARBA" id="ARBA00004370"/>
    </source>
</evidence>
<dbReference type="PANTHER" id="PTHR30627">
    <property type="entry name" value="PEPTIDOGLYCAN D,D-TRANSPEPTIDASE"/>
    <property type="match status" value="1"/>
</dbReference>
<dbReference type="SUPFAM" id="SSF56601">
    <property type="entry name" value="beta-lactamase/transpeptidase-like"/>
    <property type="match status" value="1"/>
</dbReference>
<dbReference type="SUPFAM" id="SSF54427">
    <property type="entry name" value="NTF2-like"/>
    <property type="match status" value="1"/>
</dbReference>
<comment type="subcellular location">
    <subcellularLocation>
        <location evidence="1">Membrane</location>
    </subcellularLocation>
</comment>
<feature type="chain" id="PRO_5046384841" evidence="4">
    <location>
        <begin position="26"/>
        <end position="676"/>
    </location>
</feature>
<dbReference type="PANTHER" id="PTHR30627:SF25">
    <property type="entry name" value="PENICILLIN-BINDING PROTEIN 3"/>
    <property type="match status" value="1"/>
</dbReference>
<keyword evidence="4" id="KW-0732">Signal</keyword>
<proteinExistence type="inferred from homology"/>
<dbReference type="SUPFAM" id="SSF56519">
    <property type="entry name" value="Penicillin binding protein dimerisation domain"/>
    <property type="match status" value="1"/>
</dbReference>
<feature type="signal peptide" evidence="4">
    <location>
        <begin position="1"/>
        <end position="25"/>
    </location>
</feature>
<dbReference type="Pfam" id="PF00905">
    <property type="entry name" value="Transpeptidase"/>
    <property type="match status" value="1"/>
</dbReference>
<dbReference type="InterPro" id="IPR032710">
    <property type="entry name" value="NTF2-like_dom_sf"/>
</dbReference>
<dbReference type="Pfam" id="PF05223">
    <property type="entry name" value="MecA_N"/>
    <property type="match status" value="1"/>
</dbReference>
<evidence type="ECO:0000256" key="2">
    <source>
        <dbReference type="ARBA" id="ARBA00007171"/>
    </source>
</evidence>
<dbReference type="Gene3D" id="3.40.710.10">
    <property type="entry name" value="DD-peptidase/beta-lactamase superfamily"/>
    <property type="match status" value="1"/>
</dbReference>
<dbReference type="InterPro" id="IPR001460">
    <property type="entry name" value="PCN-bd_Tpept"/>
</dbReference>
<evidence type="ECO:0000259" key="6">
    <source>
        <dbReference type="Pfam" id="PF03717"/>
    </source>
</evidence>
<evidence type="ECO:0000313" key="8">
    <source>
        <dbReference type="EMBL" id="MBL4938465.1"/>
    </source>
</evidence>
<keyword evidence="3" id="KW-0472">Membrane</keyword>
<organism evidence="8 9">
    <name type="scientific">Clostridium rhizosphaerae</name>
    <dbReference type="NCBI Taxonomy" id="2803861"/>
    <lineage>
        <taxon>Bacteria</taxon>
        <taxon>Bacillati</taxon>
        <taxon>Bacillota</taxon>
        <taxon>Clostridia</taxon>
        <taxon>Eubacteriales</taxon>
        <taxon>Clostridiaceae</taxon>
        <taxon>Clostridium</taxon>
    </lineage>
</organism>
<evidence type="ECO:0000256" key="3">
    <source>
        <dbReference type="ARBA" id="ARBA00023136"/>
    </source>
</evidence>
<dbReference type="InterPro" id="IPR050515">
    <property type="entry name" value="Beta-lactam/transpept"/>
</dbReference>
<reference evidence="8 9" key="1">
    <citation type="submission" date="2021-01" db="EMBL/GenBank/DDBJ databases">
        <title>Genome public.</title>
        <authorList>
            <person name="Liu C."/>
            <person name="Sun Q."/>
        </authorList>
    </citation>
    <scope>NUCLEOTIDE SEQUENCE [LARGE SCALE GENOMIC DNA]</scope>
    <source>
        <strain evidence="8 9">YIM B02515</strain>
    </source>
</reference>
<dbReference type="InterPro" id="IPR005311">
    <property type="entry name" value="PBP_dimer"/>
</dbReference>